<organism evidence="2 3">
    <name type="scientific">Microvirga lupini</name>
    <dbReference type="NCBI Taxonomy" id="420324"/>
    <lineage>
        <taxon>Bacteria</taxon>
        <taxon>Pseudomonadati</taxon>
        <taxon>Pseudomonadota</taxon>
        <taxon>Alphaproteobacteria</taxon>
        <taxon>Hyphomicrobiales</taxon>
        <taxon>Methylobacteriaceae</taxon>
        <taxon>Microvirga</taxon>
    </lineage>
</organism>
<dbReference type="Gene3D" id="2.60.40.1880">
    <property type="entry name" value="Invasion associated locus B (IalB) protein"/>
    <property type="match status" value="1"/>
</dbReference>
<dbReference type="Pfam" id="PF06776">
    <property type="entry name" value="IalB"/>
    <property type="match status" value="1"/>
</dbReference>
<accession>A0A7W4VMF3</accession>
<keyword evidence="3" id="KW-1185">Reference proteome</keyword>
<dbReference type="InterPro" id="IPR010642">
    <property type="entry name" value="Invasion_prot_B"/>
</dbReference>
<evidence type="ECO:0000256" key="1">
    <source>
        <dbReference type="SAM" id="SignalP"/>
    </source>
</evidence>
<dbReference type="AlphaFoldDB" id="A0A7W4VMF3"/>
<comment type="caution">
    <text evidence="2">The sequence shown here is derived from an EMBL/GenBank/DDBJ whole genome shotgun (WGS) entry which is preliminary data.</text>
</comment>
<gene>
    <name evidence="2" type="ORF">FHR70_002417</name>
</gene>
<keyword evidence="1" id="KW-0732">Signal</keyword>
<sequence>MRAISTAAAIVILSSTYAFAQNPQMLGSSESWSAWKVKEGGGVVCYVYSDAASTKPRQLDHGRVSLFVRRLRYGKVRTEASLQTGYELAPTAIRVSVGDRQFTMIPRGKNAWLRRTERESEFIRALEKGRVATVEAASKRGNKTTYDFPLKGFTAALKKARQGCR</sequence>
<evidence type="ECO:0008006" key="4">
    <source>
        <dbReference type="Google" id="ProtNLM"/>
    </source>
</evidence>
<name>A0A7W4VMF3_9HYPH</name>
<reference evidence="2 3" key="1">
    <citation type="submission" date="2020-08" db="EMBL/GenBank/DDBJ databases">
        <title>The Agave Microbiome: Exploring the role of microbial communities in plant adaptations to desert environments.</title>
        <authorList>
            <person name="Partida-Martinez L.P."/>
        </authorList>
    </citation>
    <scope>NUCLEOTIDE SEQUENCE [LARGE SCALE GENOMIC DNA]</scope>
    <source>
        <strain evidence="2 3">AT3.9</strain>
    </source>
</reference>
<dbReference type="EMBL" id="JACHWB010000003">
    <property type="protein sequence ID" value="MBB3019352.1"/>
    <property type="molecule type" value="Genomic_DNA"/>
</dbReference>
<evidence type="ECO:0000313" key="2">
    <source>
        <dbReference type="EMBL" id="MBB3019352.1"/>
    </source>
</evidence>
<dbReference type="RefSeq" id="WP_183450432.1">
    <property type="nucleotide sequence ID" value="NZ_JACHWB010000003.1"/>
</dbReference>
<evidence type="ECO:0000313" key="3">
    <source>
        <dbReference type="Proteomes" id="UP000532010"/>
    </source>
</evidence>
<feature type="chain" id="PRO_5031171311" description="Invasion associated locus B family protein" evidence="1">
    <location>
        <begin position="21"/>
        <end position="165"/>
    </location>
</feature>
<proteinExistence type="predicted"/>
<feature type="signal peptide" evidence="1">
    <location>
        <begin position="1"/>
        <end position="20"/>
    </location>
</feature>
<protein>
    <recommendedName>
        <fullName evidence="4">Invasion associated locus B family protein</fullName>
    </recommendedName>
</protein>
<dbReference type="Proteomes" id="UP000532010">
    <property type="component" value="Unassembled WGS sequence"/>
</dbReference>
<dbReference type="InterPro" id="IPR038696">
    <property type="entry name" value="IalB_sf"/>
</dbReference>